<dbReference type="PROSITE" id="PS50862">
    <property type="entry name" value="AA_TRNA_LIGASE_II"/>
    <property type="match status" value="1"/>
</dbReference>
<dbReference type="InterPro" id="IPR045864">
    <property type="entry name" value="aa-tRNA-synth_II/BPL/LPL"/>
</dbReference>
<feature type="binding site" evidence="7">
    <location>
        <position position="125"/>
    </location>
    <ligand>
        <name>L-histidine</name>
        <dbReference type="ChEBI" id="CHEBI:57595"/>
    </ligand>
</feature>
<dbReference type="Pfam" id="PF03129">
    <property type="entry name" value="HGTP_anticodon"/>
    <property type="match status" value="1"/>
</dbReference>
<dbReference type="GeneID" id="41594438"/>
<evidence type="ECO:0000256" key="3">
    <source>
        <dbReference type="ARBA" id="ARBA00017399"/>
    </source>
</evidence>
<feature type="binding site" evidence="7">
    <location>
        <position position="121"/>
    </location>
    <ligand>
        <name>L-histidine</name>
        <dbReference type="ChEBI" id="CHEBI:57595"/>
    </ligand>
</feature>
<evidence type="ECO:0000313" key="10">
    <source>
        <dbReference type="Proteomes" id="UP000236248"/>
    </source>
</evidence>
<gene>
    <name evidence="9" type="primary">hisS</name>
    <name evidence="9" type="ORF">NCAV_0340</name>
</gene>
<dbReference type="SUPFAM" id="SSF52954">
    <property type="entry name" value="Class II aaRS ABD-related"/>
    <property type="match status" value="1"/>
</dbReference>
<dbReference type="PIRSF" id="PIRSF001549">
    <property type="entry name" value="His-tRNA_synth"/>
    <property type="match status" value="1"/>
</dbReference>
<dbReference type="InterPro" id="IPR004516">
    <property type="entry name" value="HisRS/HisZ"/>
</dbReference>
<dbReference type="SUPFAM" id="SSF55681">
    <property type="entry name" value="Class II aaRS and biotin synthetases"/>
    <property type="match status" value="1"/>
</dbReference>
<comment type="similarity">
    <text evidence="1">Belongs to the class-II aminoacyl-tRNA synthetase family.</text>
</comment>
<feature type="domain" description="Aminoacyl-transfer RNA synthetases class-II family profile" evidence="8">
    <location>
        <begin position="59"/>
        <end position="335"/>
    </location>
</feature>
<dbReference type="NCBIfam" id="TIGR00442">
    <property type="entry name" value="hisS"/>
    <property type="match status" value="1"/>
</dbReference>
<feature type="binding site" evidence="7">
    <location>
        <begin position="270"/>
        <end position="271"/>
    </location>
    <ligand>
        <name>L-histidine</name>
        <dbReference type="ChEBI" id="CHEBI:57595"/>
    </ligand>
</feature>
<keyword evidence="4" id="KW-0547">Nucleotide-binding</keyword>
<evidence type="ECO:0000256" key="5">
    <source>
        <dbReference type="ARBA" id="ARBA00047639"/>
    </source>
</evidence>
<dbReference type="Proteomes" id="UP000236248">
    <property type="component" value="Chromosome NCAV"/>
</dbReference>
<accession>A0A2K5APG7</accession>
<dbReference type="InterPro" id="IPR015807">
    <property type="entry name" value="His-tRNA-ligase"/>
</dbReference>
<dbReference type="PANTHER" id="PTHR43707:SF1">
    <property type="entry name" value="HISTIDINE--TRNA LIGASE, MITOCHONDRIAL-RELATED"/>
    <property type="match status" value="1"/>
</dbReference>
<comment type="catalytic activity">
    <reaction evidence="5">
        <text>tRNA(His) + L-histidine + ATP = L-histidyl-tRNA(His) + AMP + diphosphate + H(+)</text>
        <dbReference type="Rhea" id="RHEA:17313"/>
        <dbReference type="Rhea" id="RHEA-COMP:9665"/>
        <dbReference type="Rhea" id="RHEA-COMP:9689"/>
        <dbReference type="ChEBI" id="CHEBI:15378"/>
        <dbReference type="ChEBI" id="CHEBI:30616"/>
        <dbReference type="ChEBI" id="CHEBI:33019"/>
        <dbReference type="ChEBI" id="CHEBI:57595"/>
        <dbReference type="ChEBI" id="CHEBI:78442"/>
        <dbReference type="ChEBI" id="CHEBI:78527"/>
        <dbReference type="ChEBI" id="CHEBI:456215"/>
        <dbReference type="EC" id="6.1.1.21"/>
    </reaction>
</comment>
<evidence type="ECO:0000256" key="7">
    <source>
        <dbReference type="PIRSR" id="PIRSR001549-1"/>
    </source>
</evidence>
<dbReference type="PANTHER" id="PTHR43707">
    <property type="entry name" value="HISTIDYL-TRNA SYNTHETASE"/>
    <property type="match status" value="1"/>
</dbReference>
<dbReference type="Gene3D" id="3.40.50.800">
    <property type="entry name" value="Anticodon-binding domain"/>
    <property type="match status" value="1"/>
</dbReference>
<keyword evidence="9" id="KW-0436">Ligase</keyword>
<feature type="binding site" evidence="7">
    <location>
        <begin position="78"/>
        <end position="80"/>
    </location>
    <ligand>
        <name>L-histidine</name>
        <dbReference type="ChEBI" id="CHEBI:57595"/>
    </ligand>
</feature>
<dbReference type="Gene3D" id="3.30.930.10">
    <property type="entry name" value="Bira Bifunctional Protein, Domain 2"/>
    <property type="match status" value="1"/>
</dbReference>
<keyword evidence="10" id="KW-1185">Reference proteome</keyword>
<evidence type="ECO:0000256" key="2">
    <source>
        <dbReference type="ARBA" id="ARBA00012815"/>
    </source>
</evidence>
<sequence>MRFELPRGMRDIEDEEYMLIEHARDRFIESARLFNFSMVEPSPIELLSTLEAKSGPMIADEIYAFKDKAGRDIALRFDLTVGITRYVAGRRDLKMPIKLAAFGPVWRYDEPQMGRYRWFHQWDVEIYDNFSIESDAEVIEFTKHYLNSLGIQARIEVSDRRMLEGMIRRRLGIEDEHQVLEMLRAVDKLSKKSRDAILQEYASKGIDAERLRLLLDVAGLKGSLDDVLKSDHLKGMDVDTSRLTALIDSLKARGVSDVVVNMSIVRGLDYYSSIVFEVFSGKSNLALVGGGRYDILPEVFGRKDMGATGAAGGVERLILLLKDIHGEGDGLIMHSKNMASIFIAYADDGLRSKAVMLASDLRRKGVKSECIAASLKRQLDYASSKGYRFAAILTDRMGKEKMVTLRNMVDGSEKVIMIDKLLTDPLAVIGN</sequence>
<dbReference type="GO" id="GO:0004821">
    <property type="term" value="F:histidine-tRNA ligase activity"/>
    <property type="evidence" value="ECO:0007669"/>
    <property type="project" value="UniProtKB-UniRule"/>
</dbReference>
<evidence type="ECO:0000313" key="9">
    <source>
        <dbReference type="EMBL" id="SPC33534.1"/>
    </source>
</evidence>
<name>A0A2K5APG7_9ARCH</name>
<dbReference type="InterPro" id="IPR036621">
    <property type="entry name" value="Anticodon-bd_dom_sf"/>
</dbReference>
<organism evidence="9 10">
    <name type="scientific">Candidatus Nitrosocaldus cavascurensis</name>
    <dbReference type="NCBI Taxonomy" id="2058097"/>
    <lineage>
        <taxon>Archaea</taxon>
        <taxon>Nitrososphaerota</taxon>
        <taxon>Nitrososphaeria</taxon>
        <taxon>Candidatus Nitrosocaldales</taxon>
        <taxon>Candidatus Nitrosocaldaceae</taxon>
        <taxon>Candidatus Nitrosocaldus</taxon>
    </lineage>
</organism>
<dbReference type="GO" id="GO:0005524">
    <property type="term" value="F:ATP binding"/>
    <property type="evidence" value="ECO:0007669"/>
    <property type="project" value="InterPro"/>
</dbReference>
<dbReference type="EC" id="6.1.1.21" evidence="2 6"/>
<reference evidence="10" key="1">
    <citation type="submission" date="2018-01" db="EMBL/GenBank/DDBJ databases">
        <authorList>
            <person name="Kerou L M."/>
        </authorList>
    </citation>
    <scope>NUCLEOTIDE SEQUENCE [LARGE SCALE GENOMIC DNA]</scope>
    <source>
        <strain evidence="10">SCU2</strain>
    </source>
</reference>
<dbReference type="GO" id="GO:0006427">
    <property type="term" value="P:histidyl-tRNA aminoacylation"/>
    <property type="evidence" value="ECO:0007669"/>
    <property type="project" value="UniProtKB-UniRule"/>
</dbReference>
<feature type="binding site" evidence="7">
    <location>
        <position position="266"/>
    </location>
    <ligand>
        <name>L-histidine</name>
        <dbReference type="ChEBI" id="CHEBI:57595"/>
    </ligand>
</feature>
<dbReference type="InterPro" id="IPR004154">
    <property type="entry name" value="Anticodon-bd"/>
</dbReference>
<dbReference type="AlphaFoldDB" id="A0A2K5APG7"/>
<dbReference type="InterPro" id="IPR041715">
    <property type="entry name" value="HisRS-like_core"/>
</dbReference>
<dbReference type="KEGG" id="ncv:NCAV_0340"/>
<evidence type="ECO:0000256" key="6">
    <source>
        <dbReference type="NCBIfam" id="TIGR00442"/>
    </source>
</evidence>
<proteinExistence type="inferred from homology"/>
<evidence type="ECO:0000259" key="8">
    <source>
        <dbReference type="PROSITE" id="PS50862"/>
    </source>
</evidence>
<evidence type="ECO:0000256" key="4">
    <source>
        <dbReference type="ARBA" id="ARBA00022741"/>
    </source>
</evidence>
<dbReference type="GO" id="GO:0005737">
    <property type="term" value="C:cytoplasm"/>
    <property type="evidence" value="ECO:0007669"/>
    <property type="project" value="UniProtKB-UniRule"/>
</dbReference>
<dbReference type="InterPro" id="IPR006195">
    <property type="entry name" value="aa-tRNA-synth_II"/>
</dbReference>
<feature type="binding site" evidence="7">
    <location>
        <position position="107"/>
    </location>
    <ligand>
        <name>L-histidine</name>
        <dbReference type="ChEBI" id="CHEBI:57595"/>
    </ligand>
</feature>
<dbReference type="CDD" id="cd00773">
    <property type="entry name" value="HisRS-like_core"/>
    <property type="match status" value="1"/>
</dbReference>
<protein>
    <recommendedName>
        <fullName evidence="3 6">Histidine--tRNA ligase</fullName>
        <ecNumber evidence="2 6">6.1.1.21</ecNumber>
    </recommendedName>
</protein>
<evidence type="ECO:0000256" key="1">
    <source>
        <dbReference type="ARBA" id="ARBA00008226"/>
    </source>
</evidence>
<dbReference type="RefSeq" id="WP_197706677.1">
    <property type="nucleotide sequence ID" value="NZ_LT981265.1"/>
</dbReference>
<dbReference type="Pfam" id="PF13393">
    <property type="entry name" value="tRNA-synt_His"/>
    <property type="match status" value="1"/>
</dbReference>
<dbReference type="EMBL" id="LT981265">
    <property type="protein sequence ID" value="SPC33534.1"/>
    <property type="molecule type" value="Genomic_DNA"/>
</dbReference>